<dbReference type="EMBL" id="KB456269">
    <property type="protein sequence ID" value="EMF09300.1"/>
    <property type="molecule type" value="Genomic_DNA"/>
</dbReference>
<gene>
    <name evidence="2" type="ORF">SEPMUDRAFT_110810</name>
</gene>
<feature type="chain" id="PRO_5004110684" evidence="1">
    <location>
        <begin position="20"/>
        <end position="393"/>
    </location>
</feature>
<protein>
    <submittedName>
        <fullName evidence="2">Uncharacterized protein</fullName>
    </submittedName>
</protein>
<feature type="signal peptide" evidence="1">
    <location>
        <begin position="1"/>
        <end position="19"/>
    </location>
</feature>
<dbReference type="STRING" id="692275.N1QDB0"/>
<dbReference type="RefSeq" id="XP_016757421.1">
    <property type="nucleotide sequence ID" value="XM_016900874.1"/>
</dbReference>
<evidence type="ECO:0000313" key="3">
    <source>
        <dbReference type="Proteomes" id="UP000016931"/>
    </source>
</evidence>
<dbReference type="Proteomes" id="UP000016931">
    <property type="component" value="Unassembled WGS sequence"/>
</dbReference>
<keyword evidence="1" id="KW-0732">Signal</keyword>
<proteinExistence type="predicted"/>
<dbReference type="GeneID" id="27898011"/>
<dbReference type="eggNOG" id="ENOG502QT5J">
    <property type="taxonomic scope" value="Eukaryota"/>
</dbReference>
<dbReference type="HOGENOM" id="CLU_702421_0_0_1"/>
<organism evidence="2 3">
    <name type="scientific">Sphaerulina musiva (strain SO2202)</name>
    <name type="common">Poplar stem canker fungus</name>
    <name type="synonym">Septoria musiva</name>
    <dbReference type="NCBI Taxonomy" id="692275"/>
    <lineage>
        <taxon>Eukaryota</taxon>
        <taxon>Fungi</taxon>
        <taxon>Dikarya</taxon>
        <taxon>Ascomycota</taxon>
        <taxon>Pezizomycotina</taxon>
        <taxon>Dothideomycetes</taxon>
        <taxon>Dothideomycetidae</taxon>
        <taxon>Mycosphaerellales</taxon>
        <taxon>Mycosphaerellaceae</taxon>
        <taxon>Sphaerulina</taxon>
    </lineage>
</organism>
<dbReference type="OrthoDB" id="3852378at2759"/>
<sequence length="393" mass="44101">MHVANLVTICALLPSIVECAGGQVASHFDSAVFYNVCKEKNGGYGPGRVTWRTQQAMCVSEYRFKALCRRTAPNPQENHQEWYERDCSDNPKFQVFCFPSSINSEKKPDNACRDLFQGQGSKPPRDTDGVACSSGLKFDETLTTWSTIVFTDEGAASDVQGCWTQHSGESSKRLNTHYPCEHDSNVLTFEAGKTYQTCIEANDDSPKRINWIWRVTSPFGHKKRDVTAPYKSFLDSVQINRTMASDLDAQIVIEDEALFDSVGSFVSSFTRQYTPIICDQHATKRDSATDIHLFNAIKQIGDRKSYAVAKRCIDAAMHSTVAFDVTNIHDTAYTQFGNMLILSVIYNSPYLGTLVSKDKFKKLLERTIGFLHCEILETLNNILFGVGEDIKPR</sequence>
<evidence type="ECO:0000313" key="2">
    <source>
        <dbReference type="EMBL" id="EMF09300.1"/>
    </source>
</evidence>
<reference evidence="2 3" key="1">
    <citation type="journal article" date="2012" name="PLoS Pathog.">
        <title>Diverse lifestyles and strategies of plant pathogenesis encoded in the genomes of eighteen Dothideomycetes fungi.</title>
        <authorList>
            <person name="Ohm R.A."/>
            <person name="Feau N."/>
            <person name="Henrissat B."/>
            <person name="Schoch C.L."/>
            <person name="Horwitz B.A."/>
            <person name="Barry K.W."/>
            <person name="Condon B.J."/>
            <person name="Copeland A.C."/>
            <person name="Dhillon B."/>
            <person name="Glaser F."/>
            <person name="Hesse C.N."/>
            <person name="Kosti I."/>
            <person name="LaButti K."/>
            <person name="Lindquist E.A."/>
            <person name="Lucas S."/>
            <person name="Salamov A.A."/>
            <person name="Bradshaw R.E."/>
            <person name="Ciuffetti L."/>
            <person name="Hamelin R.C."/>
            <person name="Kema G.H.J."/>
            <person name="Lawrence C."/>
            <person name="Scott J.A."/>
            <person name="Spatafora J.W."/>
            <person name="Turgeon B.G."/>
            <person name="de Wit P.J.G.M."/>
            <person name="Zhong S."/>
            <person name="Goodwin S.B."/>
            <person name="Grigoriev I.V."/>
        </authorList>
    </citation>
    <scope>NUCLEOTIDE SEQUENCE [LARGE SCALE GENOMIC DNA]</scope>
    <source>
        <strain evidence="2 3">SO2202</strain>
    </source>
</reference>
<evidence type="ECO:0000256" key="1">
    <source>
        <dbReference type="SAM" id="SignalP"/>
    </source>
</evidence>
<accession>N1QDB0</accession>
<dbReference type="AlphaFoldDB" id="N1QDB0"/>
<keyword evidence="3" id="KW-1185">Reference proteome</keyword>
<name>N1QDB0_SPHMS</name>